<organism evidence="2 3">
    <name type="scientific">Paenisporosarcina macmurdoensis</name>
    <dbReference type="NCBI Taxonomy" id="212659"/>
    <lineage>
        <taxon>Bacteria</taxon>
        <taxon>Bacillati</taxon>
        <taxon>Bacillota</taxon>
        <taxon>Bacilli</taxon>
        <taxon>Bacillales</taxon>
        <taxon>Caryophanaceae</taxon>
        <taxon>Paenisporosarcina</taxon>
    </lineage>
</organism>
<feature type="transmembrane region" description="Helical" evidence="1">
    <location>
        <begin position="7"/>
        <end position="23"/>
    </location>
</feature>
<evidence type="ECO:0008006" key="4">
    <source>
        <dbReference type="Google" id="ProtNLM"/>
    </source>
</evidence>
<sequence>MIIRKIISAIVSCVFVMIIYFSIEQSGFVLFMGMYLLPILLFYGLPSSILSDVVTKKLKGPIRWMSTLFIHLFLAVSFVLMQILFFSQLESDLLFSNIKSLLDNIFFITAVLSSSLFWCIDEFLRCKRTKDTWRVLIEKIGDLRI</sequence>
<comment type="caution">
    <text evidence="2">The sequence shown here is derived from an EMBL/GenBank/DDBJ whole genome shotgun (WGS) entry which is preliminary data.</text>
</comment>
<feature type="transmembrane region" description="Helical" evidence="1">
    <location>
        <begin position="29"/>
        <end position="50"/>
    </location>
</feature>
<name>A0ABW1L4T5_9BACL</name>
<keyword evidence="1" id="KW-0812">Transmembrane</keyword>
<keyword evidence="1" id="KW-1133">Transmembrane helix</keyword>
<keyword evidence="3" id="KW-1185">Reference proteome</keyword>
<feature type="transmembrane region" description="Helical" evidence="1">
    <location>
        <begin position="105"/>
        <end position="124"/>
    </location>
</feature>
<feature type="transmembrane region" description="Helical" evidence="1">
    <location>
        <begin position="62"/>
        <end position="85"/>
    </location>
</feature>
<gene>
    <name evidence="2" type="ORF">ACFPYN_05870</name>
</gene>
<proteinExistence type="predicted"/>
<dbReference type="RefSeq" id="WP_377733081.1">
    <property type="nucleotide sequence ID" value="NZ_JBHSRI010000006.1"/>
</dbReference>
<reference evidence="3" key="1">
    <citation type="journal article" date="2019" name="Int. J. Syst. Evol. Microbiol.">
        <title>The Global Catalogue of Microorganisms (GCM) 10K type strain sequencing project: providing services to taxonomists for standard genome sequencing and annotation.</title>
        <authorList>
            <consortium name="The Broad Institute Genomics Platform"/>
            <consortium name="The Broad Institute Genome Sequencing Center for Infectious Disease"/>
            <person name="Wu L."/>
            <person name="Ma J."/>
        </authorList>
    </citation>
    <scope>NUCLEOTIDE SEQUENCE [LARGE SCALE GENOMIC DNA]</scope>
    <source>
        <strain evidence="3">CCUG 54527</strain>
    </source>
</reference>
<accession>A0ABW1L4T5</accession>
<evidence type="ECO:0000256" key="1">
    <source>
        <dbReference type="SAM" id="Phobius"/>
    </source>
</evidence>
<dbReference type="EMBL" id="JBHSRI010000006">
    <property type="protein sequence ID" value="MFC6038980.1"/>
    <property type="molecule type" value="Genomic_DNA"/>
</dbReference>
<evidence type="ECO:0000313" key="2">
    <source>
        <dbReference type="EMBL" id="MFC6038980.1"/>
    </source>
</evidence>
<dbReference type="Proteomes" id="UP001596170">
    <property type="component" value="Unassembled WGS sequence"/>
</dbReference>
<evidence type="ECO:0000313" key="3">
    <source>
        <dbReference type="Proteomes" id="UP001596170"/>
    </source>
</evidence>
<keyword evidence="1" id="KW-0472">Membrane</keyword>
<protein>
    <recommendedName>
        <fullName evidence="4">Permease</fullName>
    </recommendedName>
</protein>